<dbReference type="PANTHER" id="PTHR10151">
    <property type="entry name" value="ECTONUCLEOTIDE PYROPHOSPHATASE/PHOSPHODIESTERASE"/>
    <property type="match status" value="1"/>
</dbReference>
<dbReference type="Proteomes" id="UP001519460">
    <property type="component" value="Unassembled WGS sequence"/>
</dbReference>
<reference evidence="3 4" key="1">
    <citation type="journal article" date="2023" name="Sci. Data">
        <title>Genome assembly of the Korean intertidal mud-creeper Batillaria attramentaria.</title>
        <authorList>
            <person name="Patra A.K."/>
            <person name="Ho P.T."/>
            <person name="Jun S."/>
            <person name="Lee S.J."/>
            <person name="Kim Y."/>
            <person name="Won Y.J."/>
        </authorList>
    </citation>
    <scope>NUCLEOTIDE SEQUENCE [LARGE SCALE GENOMIC DNA]</scope>
    <source>
        <strain evidence="3">Wonlab-2016</strain>
    </source>
</reference>
<evidence type="ECO:0000256" key="1">
    <source>
        <dbReference type="SAM" id="Phobius"/>
    </source>
</evidence>
<evidence type="ECO:0000256" key="2">
    <source>
        <dbReference type="SAM" id="SignalP"/>
    </source>
</evidence>
<dbReference type="PANTHER" id="PTHR10151:SF120">
    <property type="entry name" value="BIS(5'-ADENOSYL)-TRIPHOSPHATASE"/>
    <property type="match status" value="1"/>
</dbReference>
<comment type="caution">
    <text evidence="3">The sequence shown here is derived from an EMBL/GenBank/DDBJ whole genome shotgun (WGS) entry which is preliminary data.</text>
</comment>
<sequence>MLLHTLACCLLPFFMPVVTGHGGKKQHESANVLIVSFDGFRWDYLKRTATPNFDRVRSNGVIAERGLKNAFLTKTLPNHFTIATGLWEESHGIVGNTMYDPVLKEKFVVTNKSAMSDPRWFDVGAEPIWVTNQLQKNNGRSGCVMWVGCEAPIKGTTPTRHIPFDGDMPNRTRIDKIMDWFTGEYPVNLGLLYFNEPDHTAHTYGPESPEVTNMIAGLDDVMGYLLDQLKEFDLLEKTNIIITSDHGFAATSDELMVNLDDYIDPTSYRIFSSNPVAAILPNPGMEDSIYRNLSEGAKKPGAHFQVYKKEDIPPQYHFTHNRRIMPIIVVAKENYSIAYNGSQTHYSQKGEHGYNNSLQDMHPFFLAMGPGFRPGAAVDSFNNVDIYPLMCHLLDLHPAPNNGSLDAVRSLLRDEEEEETTLFTFGTYFFVLLVIASVGGVFAVAACRQHRYLKRMQRNRVISMQGGVQYSIPPANGGAKVPLLSESEEEEFH</sequence>
<dbReference type="Gene3D" id="3.30.1360.180">
    <property type="match status" value="1"/>
</dbReference>
<feature type="signal peptide" evidence="2">
    <location>
        <begin position="1"/>
        <end position="20"/>
    </location>
</feature>
<evidence type="ECO:0000313" key="4">
    <source>
        <dbReference type="Proteomes" id="UP001519460"/>
    </source>
</evidence>
<keyword evidence="2" id="KW-0732">Signal</keyword>
<accession>A0ABD0LLQ8</accession>
<organism evidence="3 4">
    <name type="scientific">Batillaria attramentaria</name>
    <dbReference type="NCBI Taxonomy" id="370345"/>
    <lineage>
        <taxon>Eukaryota</taxon>
        <taxon>Metazoa</taxon>
        <taxon>Spiralia</taxon>
        <taxon>Lophotrochozoa</taxon>
        <taxon>Mollusca</taxon>
        <taxon>Gastropoda</taxon>
        <taxon>Caenogastropoda</taxon>
        <taxon>Sorbeoconcha</taxon>
        <taxon>Cerithioidea</taxon>
        <taxon>Batillariidae</taxon>
        <taxon>Batillaria</taxon>
    </lineage>
</organism>
<name>A0ABD0LLQ8_9CAEN</name>
<dbReference type="InterPro" id="IPR002591">
    <property type="entry name" value="Phosphodiest/P_Trfase"/>
</dbReference>
<keyword evidence="1" id="KW-0812">Transmembrane</keyword>
<dbReference type="CDD" id="cd16018">
    <property type="entry name" value="Enpp"/>
    <property type="match status" value="1"/>
</dbReference>
<feature type="transmembrane region" description="Helical" evidence="1">
    <location>
        <begin position="425"/>
        <end position="447"/>
    </location>
</feature>
<keyword evidence="4" id="KW-1185">Reference proteome</keyword>
<evidence type="ECO:0000313" key="3">
    <source>
        <dbReference type="EMBL" id="KAK7500128.1"/>
    </source>
</evidence>
<dbReference type="EMBL" id="JACVVK020000039">
    <property type="protein sequence ID" value="KAK7500128.1"/>
    <property type="molecule type" value="Genomic_DNA"/>
</dbReference>
<dbReference type="AlphaFoldDB" id="A0ABD0LLQ8"/>
<dbReference type="SUPFAM" id="SSF53649">
    <property type="entry name" value="Alkaline phosphatase-like"/>
    <property type="match status" value="1"/>
</dbReference>
<dbReference type="InterPro" id="IPR017850">
    <property type="entry name" value="Alkaline_phosphatase_core_sf"/>
</dbReference>
<protein>
    <submittedName>
        <fullName evidence="3">Uncharacterized protein</fullName>
    </submittedName>
</protein>
<dbReference type="GO" id="GO:0016787">
    <property type="term" value="F:hydrolase activity"/>
    <property type="evidence" value="ECO:0007669"/>
    <property type="project" value="UniProtKB-ARBA"/>
</dbReference>
<feature type="chain" id="PRO_5044870964" evidence="2">
    <location>
        <begin position="21"/>
        <end position="493"/>
    </location>
</feature>
<gene>
    <name evidence="3" type="ORF">BaRGS_00008675</name>
</gene>
<keyword evidence="1" id="KW-1133">Transmembrane helix</keyword>
<dbReference type="Pfam" id="PF01663">
    <property type="entry name" value="Phosphodiest"/>
    <property type="match status" value="1"/>
</dbReference>
<proteinExistence type="predicted"/>
<dbReference type="Gene3D" id="3.40.720.10">
    <property type="entry name" value="Alkaline Phosphatase, subunit A"/>
    <property type="match status" value="1"/>
</dbReference>
<keyword evidence="1" id="KW-0472">Membrane</keyword>